<dbReference type="Gene3D" id="3.30.420.10">
    <property type="entry name" value="Ribonuclease H-like superfamily/Ribonuclease H"/>
    <property type="match status" value="1"/>
</dbReference>
<sequence>MRSWKYIWNDDVPVAVRNVMWFQHDKTPAHCCLNVRNYVKATLSPCWIGRGGPVSWPPFSSDLLSKDSFLWGHHKALICESPIYLDLIARLSIAAATIRETPGVFERVHQPLARRWQN</sequence>
<accession>A0A4Y2NIB7</accession>
<dbReference type="PANTHER" id="PTHR47326:SF1">
    <property type="entry name" value="HTH PSQ-TYPE DOMAIN-CONTAINING PROTEIN"/>
    <property type="match status" value="1"/>
</dbReference>
<comment type="caution">
    <text evidence="1">The sequence shown here is derived from an EMBL/GenBank/DDBJ whole genome shotgun (WGS) entry which is preliminary data.</text>
</comment>
<protein>
    <submittedName>
        <fullName evidence="1">Uncharacterized protein</fullName>
    </submittedName>
</protein>
<evidence type="ECO:0000313" key="2">
    <source>
        <dbReference type="Proteomes" id="UP000499080"/>
    </source>
</evidence>
<evidence type="ECO:0000313" key="1">
    <source>
        <dbReference type="EMBL" id="GBN38300.1"/>
    </source>
</evidence>
<dbReference type="OrthoDB" id="6436917at2759"/>
<dbReference type="EMBL" id="BGPR01009158">
    <property type="protein sequence ID" value="GBN38300.1"/>
    <property type="molecule type" value="Genomic_DNA"/>
</dbReference>
<proteinExistence type="predicted"/>
<reference evidence="1 2" key="1">
    <citation type="journal article" date="2019" name="Sci. Rep.">
        <title>Orb-weaving spider Araneus ventricosus genome elucidates the spidroin gene catalogue.</title>
        <authorList>
            <person name="Kono N."/>
            <person name="Nakamura H."/>
            <person name="Ohtoshi R."/>
            <person name="Moran D.A.P."/>
            <person name="Shinohara A."/>
            <person name="Yoshida Y."/>
            <person name="Fujiwara M."/>
            <person name="Mori M."/>
            <person name="Tomita M."/>
            <person name="Arakawa K."/>
        </authorList>
    </citation>
    <scope>NUCLEOTIDE SEQUENCE [LARGE SCALE GENOMIC DNA]</scope>
</reference>
<organism evidence="1 2">
    <name type="scientific">Araneus ventricosus</name>
    <name type="common">Orbweaver spider</name>
    <name type="synonym">Epeira ventricosa</name>
    <dbReference type="NCBI Taxonomy" id="182803"/>
    <lineage>
        <taxon>Eukaryota</taxon>
        <taxon>Metazoa</taxon>
        <taxon>Ecdysozoa</taxon>
        <taxon>Arthropoda</taxon>
        <taxon>Chelicerata</taxon>
        <taxon>Arachnida</taxon>
        <taxon>Araneae</taxon>
        <taxon>Araneomorphae</taxon>
        <taxon>Entelegynae</taxon>
        <taxon>Araneoidea</taxon>
        <taxon>Araneidae</taxon>
        <taxon>Araneus</taxon>
    </lineage>
</organism>
<keyword evidence="2" id="KW-1185">Reference proteome</keyword>
<gene>
    <name evidence="1" type="ORF">AVEN_243123_1</name>
</gene>
<dbReference type="Proteomes" id="UP000499080">
    <property type="component" value="Unassembled WGS sequence"/>
</dbReference>
<dbReference type="AlphaFoldDB" id="A0A4Y2NIB7"/>
<dbReference type="InterPro" id="IPR036397">
    <property type="entry name" value="RNaseH_sf"/>
</dbReference>
<dbReference type="GO" id="GO:0003676">
    <property type="term" value="F:nucleic acid binding"/>
    <property type="evidence" value="ECO:0007669"/>
    <property type="project" value="InterPro"/>
</dbReference>
<name>A0A4Y2NIB7_ARAVE</name>
<dbReference type="PANTHER" id="PTHR47326">
    <property type="entry name" value="TRANSPOSABLE ELEMENT TC3 TRANSPOSASE-LIKE PROTEIN"/>
    <property type="match status" value="1"/>
</dbReference>